<evidence type="ECO:0000313" key="2">
    <source>
        <dbReference type="Proteomes" id="UP001050975"/>
    </source>
</evidence>
<reference evidence="1" key="1">
    <citation type="submission" date="2019-10" db="EMBL/GenBank/DDBJ databases">
        <title>Draft genome sequece of Microseira wollei NIES-4236.</title>
        <authorList>
            <person name="Yamaguchi H."/>
            <person name="Suzuki S."/>
            <person name="Kawachi M."/>
        </authorList>
    </citation>
    <scope>NUCLEOTIDE SEQUENCE</scope>
    <source>
        <strain evidence="1">NIES-4236</strain>
    </source>
</reference>
<sequence length="105" mass="12583">MHDLRLIVPDYYRIVECREGRWFFKKTTRFYNLLPIAVDFQDLELLYGISKQQIVNEMFRMKEGQTGFYLANLRQKRYYYCGIDVADIKAMLRSLGIGRDDPIDD</sequence>
<name>A0AAV3X7U6_9CYAN</name>
<accession>A0AAV3X7U6</accession>
<evidence type="ECO:0000313" key="1">
    <source>
        <dbReference type="EMBL" id="GET38453.1"/>
    </source>
</evidence>
<gene>
    <name evidence="1" type="ORF">MiSe_32110</name>
</gene>
<protein>
    <submittedName>
        <fullName evidence="1">Uncharacterized protein</fullName>
    </submittedName>
</protein>
<proteinExistence type="predicted"/>
<dbReference type="EMBL" id="BLAY01000045">
    <property type="protein sequence ID" value="GET38453.1"/>
    <property type="molecule type" value="Genomic_DNA"/>
</dbReference>
<comment type="caution">
    <text evidence="1">The sequence shown here is derived from an EMBL/GenBank/DDBJ whole genome shotgun (WGS) entry which is preliminary data.</text>
</comment>
<dbReference type="Proteomes" id="UP001050975">
    <property type="component" value="Unassembled WGS sequence"/>
</dbReference>
<organism evidence="1 2">
    <name type="scientific">Microseira wollei NIES-4236</name>
    <dbReference type="NCBI Taxonomy" id="2530354"/>
    <lineage>
        <taxon>Bacteria</taxon>
        <taxon>Bacillati</taxon>
        <taxon>Cyanobacteriota</taxon>
        <taxon>Cyanophyceae</taxon>
        <taxon>Oscillatoriophycideae</taxon>
        <taxon>Aerosakkonematales</taxon>
        <taxon>Aerosakkonemataceae</taxon>
        <taxon>Microseira</taxon>
    </lineage>
</organism>
<keyword evidence="2" id="KW-1185">Reference proteome</keyword>
<dbReference type="RefSeq" id="WP_226582025.1">
    <property type="nucleotide sequence ID" value="NZ_BLAY01000045.1"/>
</dbReference>
<dbReference type="AlphaFoldDB" id="A0AAV3X7U6"/>